<sequence length="95" mass="10803">IIHQSKERVVNVIDGVFVNEPYAPTDNCRDGSPNLKQRGRVESVVPTCNKILDSDVRTDQGLTNNEESFREHIIQVFLPFLVFPPDYTFWSPAQG</sequence>
<proteinExistence type="predicted"/>
<feature type="non-terminal residue" evidence="1">
    <location>
        <position position="1"/>
    </location>
</feature>
<reference evidence="1 2" key="1">
    <citation type="journal article" date="2021" name="Nat. Plants">
        <title>The Taxus genome provides insights into paclitaxel biosynthesis.</title>
        <authorList>
            <person name="Xiong X."/>
            <person name="Gou J."/>
            <person name="Liao Q."/>
            <person name="Li Y."/>
            <person name="Zhou Q."/>
            <person name="Bi G."/>
            <person name="Li C."/>
            <person name="Du R."/>
            <person name="Wang X."/>
            <person name="Sun T."/>
            <person name="Guo L."/>
            <person name="Liang H."/>
            <person name="Lu P."/>
            <person name="Wu Y."/>
            <person name="Zhang Z."/>
            <person name="Ro D.K."/>
            <person name="Shang Y."/>
            <person name="Huang S."/>
            <person name="Yan J."/>
        </authorList>
    </citation>
    <scope>NUCLEOTIDE SEQUENCE [LARGE SCALE GENOMIC DNA]</scope>
    <source>
        <strain evidence="1">Ta-2019</strain>
    </source>
</reference>
<comment type="caution">
    <text evidence="1">The sequence shown here is derived from an EMBL/GenBank/DDBJ whole genome shotgun (WGS) entry which is preliminary data.</text>
</comment>
<dbReference type="Proteomes" id="UP000824469">
    <property type="component" value="Unassembled WGS sequence"/>
</dbReference>
<organism evidence="1 2">
    <name type="scientific">Taxus chinensis</name>
    <name type="common">Chinese yew</name>
    <name type="synonym">Taxus wallichiana var. chinensis</name>
    <dbReference type="NCBI Taxonomy" id="29808"/>
    <lineage>
        <taxon>Eukaryota</taxon>
        <taxon>Viridiplantae</taxon>
        <taxon>Streptophyta</taxon>
        <taxon>Embryophyta</taxon>
        <taxon>Tracheophyta</taxon>
        <taxon>Spermatophyta</taxon>
        <taxon>Pinopsida</taxon>
        <taxon>Pinidae</taxon>
        <taxon>Conifers II</taxon>
        <taxon>Cupressales</taxon>
        <taxon>Taxaceae</taxon>
        <taxon>Taxus</taxon>
    </lineage>
</organism>
<keyword evidence="2" id="KW-1185">Reference proteome</keyword>
<protein>
    <submittedName>
        <fullName evidence="1">Uncharacterized protein</fullName>
    </submittedName>
</protein>
<dbReference type="AlphaFoldDB" id="A0AA38FJJ7"/>
<evidence type="ECO:0000313" key="2">
    <source>
        <dbReference type="Proteomes" id="UP000824469"/>
    </source>
</evidence>
<dbReference type="EMBL" id="JAHRHJ020000008">
    <property type="protein sequence ID" value="KAH9304992.1"/>
    <property type="molecule type" value="Genomic_DNA"/>
</dbReference>
<evidence type="ECO:0000313" key="1">
    <source>
        <dbReference type="EMBL" id="KAH9304992.1"/>
    </source>
</evidence>
<accession>A0AA38FJJ7</accession>
<name>A0AA38FJJ7_TAXCH</name>
<feature type="non-terminal residue" evidence="1">
    <location>
        <position position="95"/>
    </location>
</feature>
<gene>
    <name evidence="1" type="ORF">KI387_009396</name>
</gene>